<evidence type="ECO:0000313" key="2">
    <source>
        <dbReference type="EMBL" id="KKL55957.1"/>
    </source>
</evidence>
<name>A0A0F9FXU2_9ZZZZ</name>
<evidence type="ECO:0000259" key="1">
    <source>
        <dbReference type="Pfam" id="PF01973"/>
    </source>
</evidence>
<accession>A0A0F9FXU2</accession>
<feature type="domain" description="6-hydroxymethylpterin diphosphokinase MptE-like" evidence="1">
    <location>
        <begin position="6"/>
        <end position="171"/>
    </location>
</feature>
<proteinExistence type="predicted"/>
<gene>
    <name evidence="2" type="ORF">LCGC14_2250210</name>
</gene>
<reference evidence="2" key="1">
    <citation type="journal article" date="2015" name="Nature">
        <title>Complex archaea that bridge the gap between prokaryotes and eukaryotes.</title>
        <authorList>
            <person name="Spang A."/>
            <person name="Saw J.H."/>
            <person name="Jorgensen S.L."/>
            <person name="Zaremba-Niedzwiedzka K."/>
            <person name="Martijn J."/>
            <person name="Lind A.E."/>
            <person name="van Eijk R."/>
            <person name="Schleper C."/>
            <person name="Guy L."/>
            <person name="Ettema T.J."/>
        </authorList>
    </citation>
    <scope>NUCLEOTIDE SEQUENCE</scope>
</reference>
<dbReference type="Pfam" id="PF01973">
    <property type="entry name" value="MptE-like"/>
    <property type="match status" value="1"/>
</dbReference>
<protein>
    <recommendedName>
        <fullName evidence="1">6-hydroxymethylpterin diphosphokinase MptE-like domain-containing protein</fullName>
    </recommendedName>
</protein>
<sequence length="250" mass="28819">MDERLNIKDFKGKFRGERVWIVGSGPSIDNTPLDVLKGEYSFGMNGIGKVFDDTSWRPQFFMCATAYVDEVSYRYYVVRAVESCEMAVFCDRMAQVVIDHIPLGSYRKIVWLKCLQNSSEKNEPRDEWWNPLMVERNKINNFGTSAFACTQIAAYLGFETMIFVGCDMGYKSFKAGEPDPNHFGDQHESGRLPMAQAIHDLENPRRFESHEIIRRRASKVGIKIYNATIGGELEVYERVDYLKMASERWA</sequence>
<dbReference type="EMBL" id="LAZR01030654">
    <property type="protein sequence ID" value="KKL55957.1"/>
    <property type="molecule type" value="Genomic_DNA"/>
</dbReference>
<dbReference type="AlphaFoldDB" id="A0A0F9FXU2"/>
<organism evidence="2">
    <name type="scientific">marine sediment metagenome</name>
    <dbReference type="NCBI Taxonomy" id="412755"/>
    <lineage>
        <taxon>unclassified sequences</taxon>
        <taxon>metagenomes</taxon>
        <taxon>ecological metagenomes</taxon>
    </lineage>
</organism>
<dbReference type="Gene3D" id="3.90.1480.10">
    <property type="entry name" value="Alpha-2,3-sialyltransferase"/>
    <property type="match status" value="1"/>
</dbReference>
<dbReference type="InterPro" id="IPR002826">
    <property type="entry name" value="MptE-like"/>
</dbReference>
<comment type="caution">
    <text evidence="2">The sequence shown here is derived from an EMBL/GenBank/DDBJ whole genome shotgun (WGS) entry which is preliminary data.</text>
</comment>